<dbReference type="RefSeq" id="WP_157113914.1">
    <property type="nucleotide sequence ID" value="NZ_JAAXOS010000007.1"/>
</dbReference>
<feature type="transmembrane region" description="Helical" evidence="1">
    <location>
        <begin position="32"/>
        <end position="51"/>
    </location>
</feature>
<name>A0A7X6L4L3_9NOCA</name>
<comment type="caution">
    <text evidence="2">The sequence shown here is derived from an EMBL/GenBank/DDBJ whole genome shotgun (WGS) entry which is preliminary data.</text>
</comment>
<evidence type="ECO:0000313" key="2">
    <source>
        <dbReference type="EMBL" id="NKY27751.1"/>
    </source>
</evidence>
<keyword evidence="1" id="KW-1133">Transmembrane helix</keyword>
<gene>
    <name evidence="2" type="ORF">HGB38_16170</name>
</gene>
<dbReference type="Proteomes" id="UP000540698">
    <property type="component" value="Unassembled WGS sequence"/>
</dbReference>
<dbReference type="EMBL" id="JAAXOS010000007">
    <property type="protein sequence ID" value="NKY27751.1"/>
    <property type="molecule type" value="Genomic_DNA"/>
</dbReference>
<evidence type="ECO:0000313" key="3">
    <source>
        <dbReference type="Proteomes" id="UP000540698"/>
    </source>
</evidence>
<protein>
    <submittedName>
        <fullName evidence="2">Uncharacterized protein</fullName>
    </submittedName>
</protein>
<keyword evidence="3" id="KW-1185">Reference proteome</keyword>
<keyword evidence="1" id="KW-0472">Membrane</keyword>
<dbReference type="AlphaFoldDB" id="A0A7X6L4L3"/>
<keyword evidence="1" id="KW-0812">Transmembrane</keyword>
<accession>A0A7X6L4L3</accession>
<reference evidence="2 3" key="1">
    <citation type="submission" date="2020-04" db="EMBL/GenBank/DDBJ databases">
        <title>MicrobeNet Type strains.</title>
        <authorList>
            <person name="Nicholson A.C."/>
        </authorList>
    </citation>
    <scope>NUCLEOTIDE SEQUENCE [LARGE SCALE GENOMIC DNA]</scope>
    <source>
        <strain evidence="2 3">DSM 44956</strain>
    </source>
</reference>
<sequence>MQRYWPWLGTTILALIAIAISLPPVLTSWPRWVLMGLGALLLLGVLLTFPWQNLRTSSSPEYRETNQSVKTGDSANVLMAGNDLKFEGNIGDRSP</sequence>
<evidence type="ECO:0000256" key="1">
    <source>
        <dbReference type="SAM" id="Phobius"/>
    </source>
</evidence>
<proteinExistence type="predicted"/>
<organism evidence="2 3">
    <name type="scientific">Nocardia gamkensis</name>
    <dbReference type="NCBI Taxonomy" id="352869"/>
    <lineage>
        <taxon>Bacteria</taxon>
        <taxon>Bacillati</taxon>
        <taxon>Actinomycetota</taxon>
        <taxon>Actinomycetes</taxon>
        <taxon>Mycobacteriales</taxon>
        <taxon>Nocardiaceae</taxon>
        <taxon>Nocardia</taxon>
    </lineage>
</organism>
<feature type="transmembrane region" description="Helical" evidence="1">
    <location>
        <begin position="7"/>
        <end position="26"/>
    </location>
</feature>